<evidence type="ECO:0000256" key="8">
    <source>
        <dbReference type="ARBA" id="ARBA00023055"/>
    </source>
</evidence>
<dbReference type="FunFam" id="1.10.287.2720:FF:000002">
    <property type="entry name" value="Oxysterol-binding protein"/>
    <property type="match status" value="1"/>
</dbReference>
<keyword evidence="3 12" id="KW-0813">Transport</keyword>
<dbReference type="PANTHER" id="PTHR10972:SF216">
    <property type="entry name" value="OXYSTEROL-BINDING PROTEIN-RELATED PROTEIN 8"/>
    <property type="match status" value="1"/>
</dbReference>
<feature type="region of interest" description="Disordered" evidence="13">
    <location>
        <begin position="250"/>
        <end position="298"/>
    </location>
</feature>
<dbReference type="PROSITE" id="PS50003">
    <property type="entry name" value="PH_DOMAIN"/>
    <property type="match status" value="1"/>
</dbReference>
<dbReference type="Gene3D" id="3.30.70.3490">
    <property type="match status" value="1"/>
</dbReference>
<feature type="transmembrane region" description="Helical" evidence="14">
    <location>
        <begin position="785"/>
        <end position="802"/>
    </location>
</feature>
<dbReference type="GO" id="GO:0006869">
    <property type="term" value="P:lipid transport"/>
    <property type="evidence" value="ECO:0007669"/>
    <property type="project" value="UniProtKB-KW"/>
</dbReference>
<evidence type="ECO:0000313" key="16">
    <source>
        <dbReference type="Ensembl" id="ENSOABP00000024380.2"/>
    </source>
</evidence>
<organism evidence="16 17">
    <name type="scientific">Oreochromis aureus</name>
    <name type="common">Israeli tilapia</name>
    <name type="synonym">Chromis aureus</name>
    <dbReference type="NCBI Taxonomy" id="47969"/>
    <lineage>
        <taxon>Eukaryota</taxon>
        <taxon>Metazoa</taxon>
        <taxon>Chordata</taxon>
        <taxon>Craniata</taxon>
        <taxon>Vertebrata</taxon>
        <taxon>Euteleostomi</taxon>
        <taxon>Actinopterygii</taxon>
        <taxon>Neopterygii</taxon>
        <taxon>Teleostei</taxon>
        <taxon>Neoteleostei</taxon>
        <taxon>Acanthomorphata</taxon>
        <taxon>Ovalentaria</taxon>
        <taxon>Cichlomorphae</taxon>
        <taxon>Cichliformes</taxon>
        <taxon>Cichlidae</taxon>
        <taxon>African cichlids</taxon>
        <taxon>Pseudocrenilabrinae</taxon>
        <taxon>Oreochromini</taxon>
        <taxon>Oreochromis</taxon>
    </lineage>
</organism>
<feature type="compositionally biased region" description="Basic residues" evidence="13">
    <location>
        <begin position="738"/>
        <end position="748"/>
    </location>
</feature>
<evidence type="ECO:0000256" key="13">
    <source>
        <dbReference type="SAM" id="MobiDB-lite"/>
    </source>
</evidence>
<protein>
    <recommendedName>
        <fullName evidence="12">Oxysterol-binding protein</fullName>
    </recommendedName>
</protein>
<reference evidence="16" key="1">
    <citation type="submission" date="2025-08" db="UniProtKB">
        <authorList>
            <consortium name="Ensembl"/>
        </authorList>
    </citation>
    <scope>IDENTIFICATION</scope>
</reference>
<feature type="region of interest" description="Disordered" evidence="13">
    <location>
        <begin position="695"/>
        <end position="751"/>
    </location>
</feature>
<dbReference type="Proteomes" id="UP000472276">
    <property type="component" value="Unassembled WGS sequence"/>
</dbReference>
<dbReference type="SMART" id="SM00233">
    <property type="entry name" value="PH"/>
    <property type="match status" value="1"/>
</dbReference>
<dbReference type="GO" id="GO:0015485">
    <property type="term" value="F:cholesterol binding"/>
    <property type="evidence" value="ECO:0007669"/>
    <property type="project" value="TreeGrafter"/>
</dbReference>
<evidence type="ECO:0000256" key="4">
    <source>
        <dbReference type="ARBA" id="ARBA00022553"/>
    </source>
</evidence>
<evidence type="ECO:0000256" key="11">
    <source>
        <dbReference type="RuleBase" id="RU003844"/>
    </source>
</evidence>
<dbReference type="GO" id="GO:0005829">
    <property type="term" value="C:cytosol"/>
    <property type="evidence" value="ECO:0007669"/>
    <property type="project" value="TreeGrafter"/>
</dbReference>
<feature type="compositionally biased region" description="Basic and acidic residues" evidence="13">
    <location>
        <begin position="272"/>
        <end position="289"/>
    </location>
</feature>
<keyword evidence="8 12" id="KW-0445">Lipid transport</keyword>
<dbReference type="Pfam" id="PF00169">
    <property type="entry name" value="PH"/>
    <property type="match status" value="1"/>
</dbReference>
<feature type="compositionally biased region" description="Basic and acidic residues" evidence="13">
    <location>
        <begin position="726"/>
        <end position="737"/>
    </location>
</feature>
<keyword evidence="6" id="KW-0256">Endoplasmic reticulum</keyword>
<feature type="compositionally biased region" description="Basic residues" evidence="13">
    <location>
        <begin position="695"/>
        <end position="713"/>
    </location>
</feature>
<evidence type="ECO:0000256" key="9">
    <source>
        <dbReference type="ARBA" id="ARBA00023121"/>
    </source>
</evidence>
<dbReference type="InterPro" id="IPR018494">
    <property type="entry name" value="Oxysterol-bd_CS"/>
</dbReference>
<dbReference type="InterPro" id="IPR001849">
    <property type="entry name" value="PH_domain"/>
</dbReference>
<accession>A0A668TB80</accession>
<evidence type="ECO:0000256" key="2">
    <source>
        <dbReference type="ARBA" id="ARBA00008842"/>
    </source>
</evidence>
<keyword evidence="5 14" id="KW-0812">Transmembrane</keyword>
<keyword evidence="4" id="KW-0597">Phosphoprotein</keyword>
<dbReference type="InterPro" id="IPR000648">
    <property type="entry name" value="Oxysterol-bd"/>
</dbReference>
<sequence length="803" mass="92096">MDFSFSYFSHLHMNMKNKDLDVTSPRPSFSLLCSQSETKLYNGSDKDVSASGGKLTKKESLKVQKKNYREEKKRATKELLNYFCIRKNSYLTFFCNCLQIRGTLKSWTKLWCVLKPGVLLIYKTHKNGQWVGTVLLNACELIERPSKKDGFCFKLFHPLEQSIWAVKGPKGEAVGSITQPLPSSHLIFRAASESDGRCWMDALELALKCSSLLKRTMIREGKDDMSTVGTGGEHSINFYSLLRAHNIHDPDLYSDKSDREGEQDHEESDPEGLEKSEESDSDTSERQDDSYIDLDPNEHLRETPYLEQSQEELGEAGEAAQTETVSEENKSLIWTLLKQVRPGMDLSKVVLPTFILEPRSFLDKLSDYYFHADFLSEAAIEENAYNRMKKVVKWYISGFYKKPKGLKKPYNPIIGETFRCMWLHQKTNSKTFYIAEQVSHHPPVSAFYVSNRKDGFCLSGSILAKSKFYGNSLSAILDGEARLTFLNRGEDYVMNMPYAHCKGILYGTMTLELGGHVTIACEKTGYSAQLEFKLKPFLGSSDCVNQISGKIKLGKEVLATLEGHWDSEIFINDKKTGIVDTFWNPTTELRQSRLTRCTVPLEEQEEFESERLWQHVTRAINNKDQTEATNEKFILEEAQRKLARERKAKCEEWSPALFEQDPITGEWHYKYADTRPWDPLNDLIQFEKDGCIQTKVRHRTPMVTVPKRKHKSDKPKSPESGCSSPEPDHQDSSGSERHKSKHNNRLRKKGADLSELQSAIESIKQTQEDINSRVEGSSFLQQRDYIIIIFLIFLQVLINYIFK</sequence>
<dbReference type="Gene3D" id="1.10.287.2720">
    <property type="match status" value="1"/>
</dbReference>
<dbReference type="PROSITE" id="PS01013">
    <property type="entry name" value="OSBP"/>
    <property type="match status" value="1"/>
</dbReference>
<keyword evidence="17" id="KW-1185">Reference proteome</keyword>
<dbReference type="InterPro" id="IPR037239">
    <property type="entry name" value="OSBP_sf"/>
</dbReference>
<dbReference type="SUPFAM" id="SSF144000">
    <property type="entry name" value="Oxysterol-binding protein-like"/>
    <property type="match status" value="1"/>
</dbReference>
<comment type="similarity">
    <text evidence="2 11">Belongs to the OSBP family.</text>
</comment>
<keyword evidence="9" id="KW-0446">Lipid-binding</keyword>
<dbReference type="GO" id="GO:0005789">
    <property type="term" value="C:endoplasmic reticulum membrane"/>
    <property type="evidence" value="ECO:0007669"/>
    <property type="project" value="UniProtKB-SubCell"/>
</dbReference>
<dbReference type="Ensembl" id="ENSOABT00000025090.2">
    <property type="protein sequence ID" value="ENSOABP00000024380.2"/>
    <property type="gene ID" value="ENSOABG00000008745.2"/>
</dbReference>
<feature type="domain" description="PH" evidence="15">
    <location>
        <begin position="84"/>
        <end position="208"/>
    </location>
</feature>
<proteinExistence type="inferred from homology"/>
<dbReference type="FunFam" id="2.40.160.120:FF:000020">
    <property type="entry name" value="Oxysterol-binding protein"/>
    <property type="match status" value="1"/>
</dbReference>
<reference evidence="16" key="2">
    <citation type="submission" date="2025-09" db="UniProtKB">
        <authorList>
            <consortium name="Ensembl"/>
        </authorList>
    </citation>
    <scope>IDENTIFICATION</scope>
</reference>
<keyword evidence="7 14" id="KW-1133">Transmembrane helix</keyword>
<dbReference type="SUPFAM" id="SSF50729">
    <property type="entry name" value="PH domain-like"/>
    <property type="match status" value="1"/>
</dbReference>
<dbReference type="AlphaFoldDB" id="A0A668TB80"/>
<evidence type="ECO:0000256" key="6">
    <source>
        <dbReference type="ARBA" id="ARBA00022824"/>
    </source>
</evidence>
<feature type="compositionally biased region" description="Basic and acidic residues" evidence="13">
    <location>
        <begin position="250"/>
        <end position="262"/>
    </location>
</feature>
<dbReference type="FunFam" id="2.30.29.30:FF:000030">
    <property type="entry name" value="Oxysterol-binding protein"/>
    <property type="match status" value="1"/>
</dbReference>
<dbReference type="GO" id="GO:0032541">
    <property type="term" value="C:cortical endoplasmic reticulum"/>
    <property type="evidence" value="ECO:0007669"/>
    <property type="project" value="TreeGrafter"/>
</dbReference>
<dbReference type="CDD" id="cd13286">
    <property type="entry name" value="PH_OPR5_ORP8"/>
    <property type="match status" value="1"/>
</dbReference>
<dbReference type="InterPro" id="IPR011993">
    <property type="entry name" value="PH-like_dom_sf"/>
</dbReference>
<evidence type="ECO:0000259" key="15">
    <source>
        <dbReference type="PROSITE" id="PS50003"/>
    </source>
</evidence>
<evidence type="ECO:0000313" key="17">
    <source>
        <dbReference type="Proteomes" id="UP000472276"/>
    </source>
</evidence>
<dbReference type="Gene3D" id="2.30.29.30">
    <property type="entry name" value="Pleckstrin-homology domain (PH domain)/Phosphotyrosine-binding domain (PTB)"/>
    <property type="match status" value="1"/>
</dbReference>
<evidence type="ECO:0000256" key="14">
    <source>
        <dbReference type="SAM" id="Phobius"/>
    </source>
</evidence>
<evidence type="ECO:0000256" key="5">
    <source>
        <dbReference type="ARBA" id="ARBA00022692"/>
    </source>
</evidence>
<name>A0A668TB80_OREAU</name>
<evidence type="ECO:0000256" key="10">
    <source>
        <dbReference type="ARBA" id="ARBA00023136"/>
    </source>
</evidence>
<evidence type="ECO:0000256" key="12">
    <source>
        <dbReference type="RuleBase" id="RU003845"/>
    </source>
</evidence>
<comment type="subcellular location">
    <subcellularLocation>
        <location evidence="1">Endoplasmic reticulum membrane</location>
        <topology evidence="1">Single-pass membrane protein</topology>
    </subcellularLocation>
</comment>
<evidence type="ECO:0000256" key="7">
    <source>
        <dbReference type="ARBA" id="ARBA00022989"/>
    </source>
</evidence>
<evidence type="ECO:0000256" key="1">
    <source>
        <dbReference type="ARBA" id="ARBA00004389"/>
    </source>
</evidence>
<dbReference type="PANTHER" id="PTHR10972">
    <property type="entry name" value="OXYSTEROL-BINDING PROTEIN-RELATED"/>
    <property type="match status" value="1"/>
</dbReference>
<dbReference type="Pfam" id="PF01237">
    <property type="entry name" value="Oxysterol_BP"/>
    <property type="match status" value="1"/>
</dbReference>
<keyword evidence="10 14" id="KW-0472">Membrane</keyword>
<gene>
    <name evidence="16" type="primary">OSBPL8</name>
</gene>
<dbReference type="Gene3D" id="2.40.160.120">
    <property type="match status" value="1"/>
</dbReference>
<evidence type="ECO:0000256" key="3">
    <source>
        <dbReference type="ARBA" id="ARBA00022448"/>
    </source>
</evidence>